<evidence type="ECO:0000259" key="1">
    <source>
        <dbReference type="Pfam" id="PF02754"/>
    </source>
</evidence>
<evidence type="ECO:0000313" key="2">
    <source>
        <dbReference type="EMBL" id="MBI3015593.1"/>
    </source>
</evidence>
<accession>A0A932M112</accession>
<dbReference type="GO" id="GO:0005829">
    <property type="term" value="C:cytosol"/>
    <property type="evidence" value="ECO:0007669"/>
    <property type="project" value="TreeGrafter"/>
</dbReference>
<dbReference type="PANTHER" id="PTHR30296">
    <property type="entry name" value="UNCHARACTERIZED PROTEIN YKGE"/>
    <property type="match status" value="1"/>
</dbReference>
<proteinExistence type="predicted"/>
<comment type="caution">
    <text evidence="2">The sequence shown here is derived from an EMBL/GenBank/DDBJ whole genome shotgun (WGS) entry which is preliminary data.</text>
</comment>
<name>A0A932M112_UNCTE</name>
<evidence type="ECO:0000313" key="3">
    <source>
        <dbReference type="Proteomes" id="UP000741360"/>
    </source>
</evidence>
<dbReference type="GO" id="GO:0016491">
    <property type="term" value="F:oxidoreductase activity"/>
    <property type="evidence" value="ECO:0007669"/>
    <property type="project" value="UniProtKB-ARBA"/>
</dbReference>
<dbReference type="PANTHER" id="PTHR30296:SF0">
    <property type="entry name" value="LACTATE UTILIZATION PROTEIN A"/>
    <property type="match status" value="1"/>
</dbReference>
<sequence>MIHLPSGQNKARAEKVSLFVTCLVDLLFPEVGLAATRVLERLGVAVDFPPGQTCCGQPAYNSGFHRDAARVARHFIEVFENSGAIVAPSGSCACMVKEYYPKLFAGDPVWEGKARALSHRVFEFSQFLVDRLGVRDLGARYPGKVAYHDSCHLLRGLGVREQPRQLLRGVADLELVTLERSEQCCGFGGSFAVKLGSISEAIADEKIAHLERCGATTLTACDMGCLMHLRGRLSRRNKSIRTVHLAQILAGSNGVDRGETHG</sequence>
<dbReference type="AlphaFoldDB" id="A0A932M112"/>
<dbReference type="Pfam" id="PF02754">
    <property type="entry name" value="CCG"/>
    <property type="match status" value="2"/>
</dbReference>
<feature type="domain" description="Cysteine-rich" evidence="1">
    <location>
        <begin position="145"/>
        <end position="230"/>
    </location>
</feature>
<organism evidence="2 3">
    <name type="scientific">Tectimicrobiota bacterium</name>
    <dbReference type="NCBI Taxonomy" id="2528274"/>
    <lineage>
        <taxon>Bacteria</taxon>
        <taxon>Pseudomonadati</taxon>
        <taxon>Nitrospinota/Tectimicrobiota group</taxon>
        <taxon>Candidatus Tectimicrobiota</taxon>
    </lineage>
</organism>
<dbReference type="EMBL" id="JACPSX010000214">
    <property type="protein sequence ID" value="MBI3015593.1"/>
    <property type="molecule type" value="Genomic_DNA"/>
</dbReference>
<feature type="domain" description="Cysteine-rich" evidence="1">
    <location>
        <begin position="16"/>
        <end position="96"/>
    </location>
</feature>
<protein>
    <submittedName>
        <fullName evidence="2">(Fe-S)-binding protein</fullName>
    </submittedName>
</protein>
<reference evidence="2" key="1">
    <citation type="submission" date="2020-07" db="EMBL/GenBank/DDBJ databases">
        <title>Huge and variable diversity of episymbiotic CPR bacteria and DPANN archaea in groundwater ecosystems.</title>
        <authorList>
            <person name="He C.Y."/>
            <person name="Keren R."/>
            <person name="Whittaker M."/>
            <person name="Farag I.F."/>
            <person name="Doudna J."/>
            <person name="Cate J.H.D."/>
            <person name="Banfield J.F."/>
        </authorList>
    </citation>
    <scope>NUCLEOTIDE SEQUENCE</scope>
    <source>
        <strain evidence="2">NC_groundwater_717_Ag_S-0.2um_59_8</strain>
    </source>
</reference>
<dbReference type="InterPro" id="IPR004017">
    <property type="entry name" value="Cys_rich_dom"/>
</dbReference>
<dbReference type="Proteomes" id="UP000741360">
    <property type="component" value="Unassembled WGS sequence"/>
</dbReference>
<gene>
    <name evidence="2" type="ORF">HYY65_11175</name>
</gene>